<dbReference type="STRING" id="1073376.HMPREF1202_01211"/>
<accession>V8C6D9</accession>
<proteinExistence type="predicted"/>
<evidence type="ECO:0000313" key="1">
    <source>
        <dbReference type="EMBL" id="ETD22948.1"/>
    </source>
</evidence>
<organism evidence="1 2">
    <name type="scientific">[Ruminococcus] lactaris CC59_002D</name>
    <dbReference type="NCBI Taxonomy" id="1073376"/>
    <lineage>
        <taxon>Bacteria</taxon>
        <taxon>Bacillati</taxon>
        <taxon>Bacillota</taxon>
        <taxon>Clostridia</taxon>
        <taxon>Lachnospirales</taxon>
        <taxon>Lachnospiraceae</taxon>
        <taxon>Mediterraneibacter</taxon>
    </lineage>
</organism>
<dbReference type="AlphaFoldDB" id="V8C6D9"/>
<sequence length="121" mass="14157">MSLDFAWIDKNSSNIYCIKRQLEVSLEKKNVKSRIAAYDEYYKRMCPGYQRGEILMRREKLFNLGILSYKTNTPKSMRFNVLGLMNYMNTELLIGMSCDLENAFDALPKFTAMLQSIEVNE</sequence>
<protein>
    <submittedName>
        <fullName evidence="1">Uncharacterized protein</fullName>
    </submittedName>
</protein>
<name>V8C6D9_9FIRM</name>
<dbReference type="Proteomes" id="UP000018683">
    <property type="component" value="Unassembled WGS sequence"/>
</dbReference>
<gene>
    <name evidence="1" type="ORF">HMPREF1202_01211</name>
</gene>
<dbReference type="PATRIC" id="fig|1073376.3.peg.1250"/>
<evidence type="ECO:0000313" key="2">
    <source>
        <dbReference type="Proteomes" id="UP000018683"/>
    </source>
</evidence>
<dbReference type="EMBL" id="AZJE01000014">
    <property type="protein sequence ID" value="ETD22948.1"/>
    <property type="molecule type" value="Genomic_DNA"/>
</dbReference>
<reference evidence="1 2" key="1">
    <citation type="submission" date="2013-10" db="EMBL/GenBank/DDBJ databases">
        <title>The Genome Sequence of Ruminococcus lactaris CC59_002D.</title>
        <authorList>
            <consortium name="The Broad Institute Genomics Platform"/>
            <person name="Earl A."/>
            <person name="Allen-Vercoe E."/>
            <person name="Daigneault M."/>
            <person name="Young S.K."/>
            <person name="Zeng Q."/>
            <person name="Gargeya S."/>
            <person name="Fitzgerald M."/>
            <person name="Abouelleil A."/>
            <person name="Alvarado L."/>
            <person name="Chapman S.B."/>
            <person name="Gainer-Dewar J."/>
            <person name="Goldberg J."/>
            <person name="Griggs A."/>
            <person name="Gujja S."/>
            <person name="Hansen M."/>
            <person name="Howarth C."/>
            <person name="Imamovic A."/>
            <person name="Ireland A."/>
            <person name="Larimer J."/>
            <person name="McCowan C."/>
            <person name="Murphy C."/>
            <person name="Pearson M."/>
            <person name="Poon T.W."/>
            <person name="Priest M."/>
            <person name="Roberts A."/>
            <person name="Saif S."/>
            <person name="Shea T."/>
            <person name="Sykes S."/>
            <person name="Wortman J."/>
            <person name="Nusbaum C."/>
            <person name="Birren B."/>
        </authorList>
    </citation>
    <scope>NUCLEOTIDE SEQUENCE [LARGE SCALE GENOMIC DNA]</scope>
    <source>
        <strain evidence="1 2">CC59_002D</strain>
    </source>
</reference>
<comment type="caution">
    <text evidence="1">The sequence shown here is derived from an EMBL/GenBank/DDBJ whole genome shotgun (WGS) entry which is preliminary data.</text>
</comment>
<dbReference type="HOGENOM" id="CLU_2036338_0_0_9"/>